<reference evidence="2" key="1">
    <citation type="journal article" date="2015" name="Nature">
        <title>Complex archaea that bridge the gap between prokaryotes and eukaryotes.</title>
        <authorList>
            <person name="Spang A."/>
            <person name="Saw J.H."/>
            <person name="Jorgensen S.L."/>
            <person name="Zaremba-Niedzwiedzka K."/>
            <person name="Martijn J."/>
            <person name="Lind A.E."/>
            <person name="van Eijk R."/>
            <person name="Schleper C."/>
            <person name="Guy L."/>
            <person name="Ettema T.J."/>
        </authorList>
    </citation>
    <scope>NUCLEOTIDE SEQUENCE</scope>
</reference>
<dbReference type="EMBL" id="LAZR01063785">
    <property type="protein sequence ID" value="KKK58820.1"/>
    <property type="molecule type" value="Genomic_DNA"/>
</dbReference>
<feature type="non-terminal residue" evidence="2">
    <location>
        <position position="1"/>
    </location>
</feature>
<dbReference type="SUPFAM" id="SSF48695">
    <property type="entry name" value="Multiheme cytochromes"/>
    <property type="match status" value="1"/>
</dbReference>
<dbReference type="InterPro" id="IPR051829">
    <property type="entry name" value="Multiheme_Cytochr_ET"/>
</dbReference>
<dbReference type="Gene3D" id="1.10.1130.10">
    <property type="entry name" value="Flavocytochrome C3, Chain A"/>
    <property type="match status" value="1"/>
</dbReference>
<gene>
    <name evidence="2" type="ORF">LCGC14_3040590</name>
</gene>
<keyword evidence="1" id="KW-0732">Signal</keyword>
<organism evidence="2">
    <name type="scientific">marine sediment metagenome</name>
    <dbReference type="NCBI Taxonomy" id="412755"/>
    <lineage>
        <taxon>unclassified sequences</taxon>
        <taxon>metagenomes</taxon>
        <taxon>ecological metagenomes</taxon>
    </lineage>
</organism>
<evidence type="ECO:0000256" key="1">
    <source>
        <dbReference type="ARBA" id="ARBA00022729"/>
    </source>
</evidence>
<sequence length="219" mass="23829">QNDLMKVPAQRKIQQRVDFCGACHGQMSSLGDKVTYIRGTGHDSTTSISPDAQSGISCLTCHEWHVSAILPKLLLNNINSTSVTVNDNIVCYACHPVDLADPSQYFIQLSPSGDVHGVADSSETTSAPGLKSPYSYRMKELLCRKCHDPHGSENLFWIPKNIDQQVIEVKDASDSAGIVDFCGTCHKLSYIHGGTPPDDCFACHFHGANSVDSDTQTVF</sequence>
<comment type="caution">
    <text evidence="2">The sequence shown here is derived from an EMBL/GenBank/DDBJ whole genome shotgun (WGS) entry which is preliminary data.</text>
</comment>
<name>A0A0F8XCY8_9ZZZZ</name>
<dbReference type="AlphaFoldDB" id="A0A0F8XCY8"/>
<protein>
    <submittedName>
        <fullName evidence="2">Uncharacterized protein</fullName>
    </submittedName>
</protein>
<dbReference type="Gene3D" id="3.90.10.10">
    <property type="entry name" value="Cytochrome C3"/>
    <property type="match status" value="1"/>
</dbReference>
<dbReference type="PANTHER" id="PTHR35038:SF8">
    <property type="entry name" value="C-TYPE POLYHEME CYTOCHROME OMCC"/>
    <property type="match status" value="1"/>
</dbReference>
<proteinExistence type="predicted"/>
<dbReference type="InterPro" id="IPR036280">
    <property type="entry name" value="Multihaem_cyt_sf"/>
</dbReference>
<dbReference type="PANTHER" id="PTHR35038">
    <property type="entry name" value="DISSIMILATORY SULFITE REDUCTASE SIRA"/>
    <property type="match status" value="1"/>
</dbReference>
<dbReference type="GO" id="GO:0016491">
    <property type="term" value="F:oxidoreductase activity"/>
    <property type="evidence" value="ECO:0007669"/>
    <property type="project" value="TreeGrafter"/>
</dbReference>
<accession>A0A0F8XCY8</accession>
<evidence type="ECO:0000313" key="2">
    <source>
        <dbReference type="EMBL" id="KKK58820.1"/>
    </source>
</evidence>